<sequence length="365" mass="41830">MLFDQITNNKRYLFWTLQAVGWSGWAFTFYLGVLFWGKVPSENYHWYLPLISAIGMCLTLGLRALYRSMWEMPIARRVFAIVLGSYTAGLLWMACRAAIFYEVFPEERKAYEEHGMAWYSYFDGGISAFWVMLVWSALYFGIKYYLQSQEEKERWLKAMNMAHQAQLKMLRYQLNPHFLFNTLNAISTLILDQNTTLANTMVTRLSRFLRYSLDNDPMQKVTVAQEMDALRLYLDIEKVRFEERLELHFDVEASAETALMPSLLLQPLVENSIKYAIAQAINGGAIAISARAFGGDLLLSVADDGPGLDLRNGRLPKGGGVGLANCRERLKEIYGEHQSFRLSTTEPHGLTINIRIPLEREAKAP</sequence>
<organism evidence="5 6">
    <name type="scientific">Parahaliea aestuarii</name>
    <dbReference type="NCBI Taxonomy" id="1852021"/>
    <lineage>
        <taxon>Bacteria</taxon>
        <taxon>Pseudomonadati</taxon>
        <taxon>Pseudomonadota</taxon>
        <taxon>Gammaproteobacteria</taxon>
        <taxon>Cellvibrionales</taxon>
        <taxon>Halieaceae</taxon>
        <taxon>Parahaliea</taxon>
    </lineage>
</organism>
<dbReference type="InterPro" id="IPR005467">
    <property type="entry name" value="His_kinase_dom"/>
</dbReference>
<evidence type="ECO:0000256" key="1">
    <source>
        <dbReference type="ARBA" id="ARBA00000085"/>
    </source>
</evidence>
<dbReference type="EMBL" id="VRYZ01000003">
    <property type="protein sequence ID" value="TXS92464.1"/>
    <property type="molecule type" value="Genomic_DNA"/>
</dbReference>
<dbReference type="SUPFAM" id="SSF55874">
    <property type="entry name" value="ATPase domain of HSP90 chaperone/DNA topoisomerase II/histidine kinase"/>
    <property type="match status" value="1"/>
</dbReference>
<feature type="transmembrane region" description="Helical" evidence="3">
    <location>
        <begin position="46"/>
        <end position="66"/>
    </location>
</feature>
<comment type="catalytic activity">
    <reaction evidence="1">
        <text>ATP + protein L-histidine = ADP + protein N-phospho-L-histidine.</text>
        <dbReference type="EC" id="2.7.13.3"/>
    </reaction>
</comment>
<dbReference type="Pfam" id="PF02518">
    <property type="entry name" value="HATPase_c"/>
    <property type="match status" value="1"/>
</dbReference>
<dbReference type="PROSITE" id="PS50109">
    <property type="entry name" value="HIS_KIN"/>
    <property type="match status" value="1"/>
</dbReference>
<feature type="transmembrane region" description="Helical" evidence="3">
    <location>
        <begin position="12"/>
        <end position="34"/>
    </location>
</feature>
<dbReference type="Gene3D" id="3.30.565.10">
    <property type="entry name" value="Histidine kinase-like ATPase, C-terminal domain"/>
    <property type="match status" value="1"/>
</dbReference>
<protein>
    <recommendedName>
        <fullName evidence="2">histidine kinase</fullName>
        <ecNumber evidence="2">2.7.13.3</ecNumber>
    </recommendedName>
</protein>
<feature type="transmembrane region" description="Helical" evidence="3">
    <location>
        <begin position="121"/>
        <end position="142"/>
    </location>
</feature>
<dbReference type="Proteomes" id="UP000321933">
    <property type="component" value="Unassembled WGS sequence"/>
</dbReference>
<dbReference type="PANTHER" id="PTHR34220">
    <property type="entry name" value="SENSOR HISTIDINE KINASE YPDA"/>
    <property type="match status" value="1"/>
</dbReference>
<dbReference type="GO" id="GO:0016020">
    <property type="term" value="C:membrane"/>
    <property type="evidence" value="ECO:0007669"/>
    <property type="project" value="InterPro"/>
</dbReference>
<dbReference type="OrthoDB" id="2514702at2"/>
<feature type="domain" description="Histidine kinase" evidence="4">
    <location>
        <begin position="264"/>
        <end position="360"/>
    </location>
</feature>
<keyword evidence="3" id="KW-0472">Membrane</keyword>
<evidence type="ECO:0000256" key="2">
    <source>
        <dbReference type="ARBA" id="ARBA00012438"/>
    </source>
</evidence>
<dbReference type="InterPro" id="IPR010559">
    <property type="entry name" value="Sig_transdc_His_kin_internal"/>
</dbReference>
<evidence type="ECO:0000313" key="5">
    <source>
        <dbReference type="EMBL" id="TXS92464.1"/>
    </source>
</evidence>
<evidence type="ECO:0000259" key="4">
    <source>
        <dbReference type="PROSITE" id="PS50109"/>
    </source>
</evidence>
<evidence type="ECO:0000256" key="3">
    <source>
        <dbReference type="SAM" id="Phobius"/>
    </source>
</evidence>
<keyword evidence="6" id="KW-1185">Reference proteome</keyword>
<keyword evidence="5" id="KW-0418">Kinase</keyword>
<dbReference type="InterPro" id="IPR050640">
    <property type="entry name" value="Bact_2-comp_sensor_kinase"/>
</dbReference>
<dbReference type="PRINTS" id="PR00344">
    <property type="entry name" value="BCTRLSENSOR"/>
</dbReference>
<dbReference type="InterPro" id="IPR004358">
    <property type="entry name" value="Sig_transdc_His_kin-like_C"/>
</dbReference>
<keyword evidence="5" id="KW-0808">Transferase</keyword>
<feature type="transmembrane region" description="Helical" evidence="3">
    <location>
        <begin position="78"/>
        <end position="101"/>
    </location>
</feature>
<dbReference type="Pfam" id="PF06580">
    <property type="entry name" value="His_kinase"/>
    <property type="match status" value="1"/>
</dbReference>
<dbReference type="EC" id="2.7.13.3" evidence="2"/>
<dbReference type="InterPro" id="IPR036890">
    <property type="entry name" value="HATPase_C_sf"/>
</dbReference>
<reference evidence="5 6" key="1">
    <citation type="submission" date="2019-08" db="EMBL/GenBank/DDBJ databases">
        <title>Parahaliea maris sp. nov., isolated from the surface seawater.</title>
        <authorList>
            <person name="Liu Y."/>
        </authorList>
    </citation>
    <scope>NUCLEOTIDE SEQUENCE [LARGE SCALE GENOMIC DNA]</scope>
    <source>
        <strain evidence="5 6">S2-26</strain>
    </source>
</reference>
<dbReference type="PANTHER" id="PTHR34220:SF9">
    <property type="entry name" value="SIGNAL TRANSDUCTION HISTIDINE KINASE INTERNAL REGION DOMAIN-CONTAINING PROTEIN"/>
    <property type="match status" value="1"/>
</dbReference>
<keyword evidence="3" id="KW-0812">Transmembrane</keyword>
<proteinExistence type="predicted"/>
<keyword evidence="3" id="KW-1133">Transmembrane helix</keyword>
<name>A0A5C8ZXH7_9GAMM</name>
<accession>A0A5C8ZXH7</accession>
<gene>
    <name evidence="5" type="ORF">FVW59_08575</name>
</gene>
<comment type="caution">
    <text evidence="5">The sequence shown here is derived from an EMBL/GenBank/DDBJ whole genome shotgun (WGS) entry which is preliminary data.</text>
</comment>
<dbReference type="RefSeq" id="WP_148063835.1">
    <property type="nucleotide sequence ID" value="NZ_VRYZ01000003.1"/>
</dbReference>
<dbReference type="AlphaFoldDB" id="A0A5C8ZXH7"/>
<dbReference type="SMART" id="SM00387">
    <property type="entry name" value="HATPase_c"/>
    <property type="match status" value="1"/>
</dbReference>
<dbReference type="GO" id="GO:0000155">
    <property type="term" value="F:phosphorelay sensor kinase activity"/>
    <property type="evidence" value="ECO:0007669"/>
    <property type="project" value="InterPro"/>
</dbReference>
<evidence type="ECO:0000313" key="6">
    <source>
        <dbReference type="Proteomes" id="UP000321933"/>
    </source>
</evidence>
<dbReference type="InterPro" id="IPR003594">
    <property type="entry name" value="HATPase_dom"/>
</dbReference>